<dbReference type="PANTHER" id="PTHR43236:SF2">
    <property type="entry name" value="BLL0069 PROTEIN"/>
    <property type="match status" value="1"/>
</dbReference>
<dbReference type="InterPro" id="IPR010359">
    <property type="entry name" value="IrrE_HExxH"/>
</dbReference>
<dbReference type="AlphaFoldDB" id="A0AAJ2UAX2"/>
<dbReference type="InterPro" id="IPR052345">
    <property type="entry name" value="Rad_response_metalloprotease"/>
</dbReference>
<protein>
    <submittedName>
        <fullName evidence="2">ImmA/IrrE family metallo-endopeptidase</fullName>
    </submittedName>
</protein>
<reference evidence="2" key="1">
    <citation type="submission" date="2019-10" db="EMBL/GenBank/DDBJ databases">
        <title>Malate fermentation in French cider.</title>
        <authorList>
            <person name="Cousin F.J."/>
            <person name="Medina Fernandez S."/>
            <person name="Misery B."/>
            <person name="Laplace J.-M."/>
            <person name="Cretenet M."/>
        </authorList>
    </citation>
    <scope>NUCLEOTIDE SEQUENCE</scope>
    <source>
        <strain evidence="2">UCMA15129</strain>
    </source>
</reference>
<sequence length="417" mass="47968">MCTKEISCLKKRLAIMFCIRLIKYYNSTQKETNMSNIIRFPIKKDVLVWAIENGDRSFEYLIRHFPKLNQWIQGEKSPALGQIKELSKKTSIPFGYFFLNDPPKEEIPLLKFRTINNENAKPSRALIDTIMTMEHRQAWMKDYLIENGQDSPLSIVNSFNIRMNPNNVASTVRKKLNLDEDLHSLTEEEFHTYLKDNLSKLGVMVMQSGIVGSQTKRTLSVNEFRAFVLIDDVVPLIFINRCDSLSANAFSLIHEFVHILIGKPEILNDREIPKSSLEDERWINNITARVLLPESIITNLYSEASRLKNRVDPYKFISRRSHVSELAVAIRLKELQLVNEDEVSKVRDRQEKNLKKSKGAGGDYYNTNLSRVDKVYMYAVIDSQKSGSLSIQNAAKLVGGSVKTWDHIVNNFGEAIY</sequence>
<dbReference type="Pfam" id="PF06114">
    <property type="entry name" value="Peptidase_M78"/>
    <property type="match status" value="1"/>
</dbReference>
<dbReference type="PANTHER" id="PTHR43236">
    <property type="entry name" value="ANTITOXIN HIGA1"/>
    <property type="match status" value="1"/>
</dbReference>
<evidence type="ECO:0000313" key="2">
    <source>
        <dbReference type="EMBL" id="MDV7715264.1"/>
    </source>
</evidence>
<evidence type="ECO:0000313" key="3">
    <source>
        <dbReference type="Proteomes" id="UP001281024"/>
    </source>
</evidence>
<comment type="caution">
    <text evidence="2">The sequence shown here is derived from an EMBL/GenBank/DDBJ whole genome shotgun (WGS) entry which is preliminary data.</text>
</comment>
<accession>A0AAJ2UAX2</accession>
<organism evidence="2 3">
    <name type="scientific">Oenococcus oeni</name>
    <name type="common">Leuconostoc oenos</name>
    <dbReference type="NCBI Taxonomy" id="1247"/>
    <lineage>
        <taxon>Bacteria</taxon>
        <taxon>Bacillati</taxon>
        <taxon>Bacillota</taxon>
        <taxon>Bacilli</taxon>
        <taxon>Lactobacillales</taxon>
        <taxon>Lactobacillaceae</taxon>
        <taxon>Oenococcus</taxon>
    </lineage>
</organism>
<proteinExistence type="predicted"/>
<dbReference type="EMBL" id="WERV01000004">
    <property type="protein sequence ID" value="MDV7715264.1"/>
    <property type="molecule type" value="Genomic_DNA"/>
</dbReference>
<evidence type="ECO:0000259" key="1">
    <source>
        <dbReference type="Pfam" id="PF06114"/>
    </source>
</evidence>
<feature type="domain" description="IrrE N-terminal-like" evidence="1">
    <location>
        <begin position="229"/>
        <end position="333"/>
    </location>
</feature>
<name>A0AAJ2UAX2_OENOE</name>
<dbReference type="Proteomes" id="UP001281024">
    <property type="component" value="Unassembled WGS sequence"/>
</dbReference>
<gene>
    <name evidence="2" type="ORF">GA838_05770</name>
</gene>